<sequence length="239" mass="26729">MIRFENITAAYNQQIAVNQVSFSVNKPTIVGILGPNGAGKSTFLKAALKLIPASGNVLYQGEPLAKNQKEVAYVEQKSAIDYTFPITVSEVVALGLYPHLKPWQRMKNHLEKVNTALKAVDMQDFSSRQIGELSGGQFQRVLLARTLVQDAKLIFLDEPFVGIDTTSEQIIMELLRSLKQKGKTIFIVHHDLSKVSDYFDEILLLKQKKIAYGPVKEVFTSQYLKEAYGDYLFIGGDLT</sequence>
<keyword evidence="3" id="KW-0547">Nucleotide-binding</keyword>
<dbReference type="PROSITE" id="PS50893">
    <property type="entry name" value="ABC_TRANSPORTER_2"/>
    <property type="match status" value="1"/>
</dbReference>
<dbReference type="CDD" id="cd03235">
    <property type="entry name" value="ABC_Metallic_Cations"/>
    <property type="match status" value="1"/>
</dbReference>
<dbReference type="InterPro" id="IPR027417">
    <property type="entry name" value="P-loop_NTPase"/>
</dbReference>
<dbReference type="PANTHER" id="PTHR42734:SF5">
    <property type="entry name" value="IRON TRANSPORT SYSTEM ATP-BINDING PROTEIN HI_0361-RELATED"/>
    <property type="match status" value="1"/>
</dbReference>
<dbReference type="EMBL" id="JXKG01000027">
    <property type="protein sequence ID" value="OJG14003.1"/>
    <property type="molecule type" value="Genomic_DNA"/>
</dbReference>
<dbReference type="FunFam" id="3.40.50.300:FF:000134">
    <property type="entry name" value="Iron-enterobactin ABC transporter ATP-binding protein"/>
    <property type="match status" value="1"/>
</dbReference>
<dbReference type="InterPro" id="IPR003439">
    <property type="entry name" value="ABC_transporter-like_ATP-bd"/>
</dbReference>
<dbReference type="PROSITE" id="PS00211">
    <property type="entry name" value="ABC_TRANSPORTER_1"/>
    <property type="match status" value="1"/>
</dbReference>
<dbReference type="OrthoDB" id="9806726at2"/>
<dbReference type="InterPro" id="IPR003593">
    <property type="entry name" value="AAA+_ATPase"/>
</dbReference>
<dbReference type="RefSeq" id="WP_071865644.1">
    <property type="nucleotide sequence ID" value="NZ_JBHLVQ010000004.1"/>
</dbReference>
<evidence type="ECO:0000256" key="1">
    <source>
        <dbReference type="ARBA" id="ARBA00005417"/>
    </source>
</evidence>
<evidence type="ECO:0000256" key="4">
    <source>
        <dbReference type="ARBA" id="ARBA00022840"/>
    </source>
</evidence>
<comment type="similarity">
    <text evidence="1">Belongs to the ABC transporter superfamily.</text>
</comment>
<proteinExistence type="inferred from homology"/>
<evidence type="ECO:0000313" key="7">
    <source>
        <dbReference type="Proteomes" id="UP000182835"/>
    </source>
</evidence>
<dbReference type="Pfam" id="PF00005">
    <property type="entry name" value="ABC_tran"/>
    <property type="match status" value="1"/>
</dbReference>
<gene>
    <name evidence="6" type="ORF">RU96_GL001433</name>
</gene>
<dbReference type="STRING" id="317010.RU96_GL001433"/>
<dbReference type="InterPro" id="IPR017871">
    <property type="entry name" value="ABC_transporter-like_CS"/>
</dbReference>
<organism evidence="6 7">
    <name type="scientific">Enterococcus canintestini</name>
    <dbReference type="NCBI Taxonomy" id="317010"/>
    <lineage>
        <taxon>Bacteria</taxon>
        <taxon>Bacillati</taxon>
        <taxon>Bacillota</taxon>
        <taxon>Bacilli</taxon>
        <taxon>Lactobacillales</taxon>
        <taxon>Enterococcaceae</taxon>
        <taxon>Enterococcus</taxon>
    </lineage>
</organism>
<dbReference type="InterPro" id="IPR050153">
    <property type="entry name" value="Metal_Ion_Import_ABC"/>
</dbReference>
<dbReference type="Gene3D" id="3.40.50.300">
    <property type="entry name" value="P-loop containing nucleotide triphosphate hydrolases"/>
    <property type="match status" value="1"/>
</dbReference>
<name>A0A1L8R2L2_9ENTE</name>
<evidence type="ECO:0000256" key="2">
    <source>
        <dbReference type="ARBA" id="ARBA00022448"/>
    </source>
</evidence>
<dbReference type="GO" id="GO:0005524">
    <property type="term" value="F:ATP binding"/>
    <property type="evidence" value="ECO:0007669"/>
    <property type="project" value="UniProtKB-KW"/>
</dbReference>
<evidence type="ECO:0000259" key="5">
    <source>
        <dbReference type="PROSITE" id="PS50893"/>
    </source>
</evidence>
<dbReference type="SMART" id="SM00382">
    <property type="entry name" value="AAA"/>
    <property type="match status" value="1"/>
</dbReference>
<evidence type="ECO:0000256" key="3">
    <source>
        <dbReference type="ARBA" id="ARBA00022741"/>
    </source>
</evidence>
<keyword evidence="4" id="KW-0067">ATP-binding</keyword>
<evidence type="ECO:0000313" key="6">
    <source>
        <dbReference type="EMBL" id="OJG14003.1"/>
    </source>
</evidence>
<accession>A0A1L8R2L2</accession>
<keyword evidence="2" id="KW-0813">Transport</keyword>
<dbReference type="AlphaFoldDB" id="A0A1L8R2L2"/>
<dbReference type="GO" id="GO:0016887">
    <property type="term" value="F:ATP hydrolysis activity"/>
    <property type="evidence" value="ECO:0007669"/>
    <property type="project" value="InterPro"/>
</dbReference>
<dbReference type="SUPFAM" id="SSF52540">
    <property type="entry name" value="P-loop containing nucleoside triphosphate hydrolases"/>
    <property type="match status" value="1"/>
</dbReference>
<reference evidence="6 7" key="1">
    <citation type="submission" date="2014-12" db="EMBL/GenBank/DDBJ databases">
        <title>Draft genome sequences of 29 type strains of Enterococci.</title>
        <authorList>
            <person name="Zhong Z."/>
            <person name="Sun Z."/>
            <person name="Liu W."/>
            <person name="Zhang W."/>
            <person name="Zhang H."/>
        </authorList>
    </citation>
    <scope>NUCLEOTIDE SEQUENCE [LARGE SCALE GENOMIC DNA]</scope>
    <source>
        <strain evidence="6 7">DSM 21207</strain>
    </source>
</reference>
<dbReference type="PANTHER" id="PTHR42734">
    <property type="entry name" value="METAL TRANSPORT SYSTEM ATP-BINDING PROTEIN TM_0124-RELATED"/>
    <property type="match status" value="1"/>
</dbReference>
<dbReference type="Proteomes" id="UP000182835">
    <property type="component" value="Unassembled WGS sequence"/>
</dbReference>
<protein>
    <recommendedName>
        <fullName evidence="5">ABC transporter domain-containing protein</fullName>
    </recommendedName>
</protein>
<comment type="caution">
    <text evidence="6">The sequence shown here is derived from an EMBL/GenBank/DDBJ whole genome shotgun (WGS) entry which is preliminary data.</text>
</comment>
<feature type="domain" description="ABC transporter" evidence="5">
    <location>
        <begin position="2"/>
        <end position="232"/>
    </location>
</feature>